<sequence>MTALIDAARKGDTTVIKAFIAAGANVNFIEGGATPLHYAALRCDRDLGRILVHRGTDINLKDEIDYNSMDYANVDRCRNFKSNYTYDYADLTWKNHTDSANEEEANKFQTEIAKAFLEASDHVKVSNKESKIPTDPVAKEDPTEAVKISVKASVN</sequence>
<gene>
    <name evidence="5" type="ORF">TQ37_01870</name>
</gene>
<reference evidence="5 6" key="2">
    <citation type="submission" date="2015-05" db="EMBL/GenBank/DDBJ databases">
        <title>Lifestyle Evolution in Cyanobacterial Symbionts of Sponges.</title>
        <authorList>
            <person name="Burgsdorf I."/>
            <person name="Slaby B.M."/>
            <person name="Handley K.M."/>
            <person name="Haber M."/>
            <person name="Blom J."/>
            <person name="Marshall C.W."/>
            <person name="Gilbert J.A."/>
            <person name="Hentschel U."/>
            <person name="Steindler L."/>
        </authorList>
    </citation>
    <scope>NUCLEOTIDE SEQUENCE [LARGE SCALE GENOMIC DNA]</scope>
    <source>
        <strain evidence="5">15L</strain>
    </source>
</reference>
<protein>
    <submittedName>
        <fullName evidence="5">Uncharacterized protein</fullName>
    </submittedName>
</protein>
<dbReference type="PROSITE" id="PS50088">
    <property type="entry name" value="ANK_REPEAT"/>
    <property type="match status" value="2"/>
</dbReference>
<organism evidence="5 6">
    <name type="scientific">Candidatus Synechococcus spongiarum 15L</name>
    <dbReference type="NCBI Taxonomy" id="1608419"/>
    <lineage>
        <taxon>Bacteria</taxon>
        <taxon>Bacillati</taxon>
        <taxon>Cyanobacteriota</taxon>
        <taxon>Cyanophyceae</taxon>
        <taxon>Synechococcales</taxon>
        <taxon>Synechococcaceae</taxon>
        <taxon>Synechococcus</taxon>
    </lineage>
</organism>
<evidence type="ECO:0000256" key="4">
    <source>
        <dbReference type="SAM" id="MobiDB-lite"/>
    </source>
</evidence>
<dbReference type="SMART" id="SM00248">
    <property type="entry name" value="ANK"/>
    <property type="match status" value="2"/>
</dbReference>
<evidence type="ECO:0000313" key="5">
    <source>
        <dbReference type="EMBL" id="KKZ14177.1"/>
    </source>
</evidence>
<dbReference type="InterPro" id="IPR036770">
    <property type="entry name" value="Ankyrin_rpt-contain_sf"/>
</dbReference>
<keyword evidence="2 3" id="KW-0040">ANK repeat</keyword>
<feature type="region of interest" description="Disordered" evidence="4">
    <location>
        <begin position="127"/>
        <end position="155"/>
    </location>
</feature>
<dbReference type="PATRIC" id="fig|1608419.3.peg.1710"/>
<dbReference type="Pfam" id="PF12796">
    <property type="entry name" value="Ank_2"/>
    <property type="match status" value="1"/>
</dbReference>
<dbReference type="InterPro" id="IPR002110">
    <property type="entry name" value="Ankyrin_rpt"/>
</dbReference>
<name>A0A0G8AXS0_9SYNE</name>
<feature type="repeat" description="ANK" evidence="3">
    <location>
        <begin position="31"/>
        <end position="63"/>
    </location>
</feature>
<feature type="repeat" description="ANK" evidence="3">
    <location>
        <begin position="1"/>
        <end position="31"/>
    </location>
</feature>
<accession>A0A0G8AXS0</accession>
<evidence type="ECO:0000256" key="3">
    <source>
        <dbReference type="PROSITE-ProRule" id="PRU00023"/>
    </source>
</evidence>
<dbReference type="AlphaFoldDB" id="A0A0G8AXS0"/>
<evidence type="ECO:0000313" key="6">
    <source>
        <dbReference type="Proteomes" id="UP000035037"/>
    </source>
</evidence>
<dbReference type="Proteomes" id="UP000035037">
    <property type="component" value="Unassembled WGS sequence"/>
</dbReference>
<dbReference type="PROSITE" id="PS50297">
    <property type="entry name" value="ANK_REP_REGION"/>
    <property type="match status" value="2"/>
</dbReference>
<evidence type="ECO:0000256" key="1">
    <source>
        <dbReference type="ARBA" id="ARBA00022737"/>
    </source>
</evidence>
<dbReference type="EMBL" id="JYFQ01000042">
    <property type="protein sequence ID" value="KKZ14177.1"/>
    <property type="molecule type" value="Genomic_DNA"/>
</dbReference>
<comment type="caution">
    <text evidence="5">The sequence shown here is derived from an EMBL/GenBank/DDBJ whole genome shotgun (WGS) entry which is preliminary data.</text>
</comment>
<proteinExistence type="predicted"/>
<reference evidence="5 6" key="1">
    <citation type="submission" date="2015-02" db="EMBL/GenBank/DDBJ databases">
        <authorList>
            <person name="Slaby B."/>
            <person name="Hentschel U."/>
        </authorList>
    </citation>
    <scope>NUCLEOTIDE SEQUENCE [LARGE SCALE GENOMIC DNA]</scope>
    <source>
        <strain evidence="5">15L</strain>
    </source>
</reference>
<feature type="compositionally biased region" description="Basic and acidic residues" evidence="4">
    <location>
        <begin position="127"/>
        <end position="144"/>
    </location>
</feature>
<evidence type="ECO:0000256" key="2">
    <source>
        <dbReference type="ARBA" id="ARBA00023043"/>
    </source>
</evidence>
<dbReference type="PANTHER" id="PTHR24171">
    <property type="entry name" value="ANKYRIN REPEAT DOMAIN-CONTAINING PROTEIN 39-RELATED"/>
    <property type="match status" value="1"/>
</dbReference>
<keyword evidence="1" id="KW-0677">Repeat</keyword>
<dbReference type="Gene3D" id="1.25.40.20">
    <property type="entry name" value="Ankyrin repeat-containing domain"/>
    <property type="match status" value="1"/>
</dbReference>
<dbReference type="SUPFAM" id="SSF48403">
    <property type="entry name" value="Ankyrin repeat"/>
    <property type="match status" value="1"/>
</dbReference>